<dbReference type="SUPFAM" id="SSF52172">
    <property type="entry name" value="CheY-like"/>
    <property type="match status" value="1"/>
</dbReference>
<dbReference type="Proteomes" id="UP000203589">
    <property type="component" value="Chromosome"/>
</dbReference>
<dbReference type="KEGG" id="aht:ANTHELSMS3_01776"/>
<dbReference type="GO" id="GO:0000160">
    <property type="term" value="P:phosphorelay signal transduction system"/>
    <property type="evidence" value="ECO:0007669"/>
    <property type="project" value="UniProtKB-KW"/>
</dbReference>
<protein>
    <submittedName>
        <fullName evidence="9">Transcriptional regulatory protein ZraR</fullName>
    </submittedName>
</protein>
<dbReference type="InterPro" id="IPR011006">
    <property type="entry name" value="CheY-like_superfamily"/>
</dbReference>
<dbReference type="RefSeq" id="WP_094034537.1">
    <property type="nucleotide sequence ID" value="NZ_CP022540.1"/>
</dbReference>
<dbReference type="PROSITE" id="PS50045">
    <property type="entry name" value="SIGMA54_INTERACT_4"/>
    <property type="match status" value="1"/>
</dbReference>
<feature type="domain" description="Sigma-54 factor interaction" evidence="7">
    <location>
        <begin position="137"/>
        <end position="340"/>
    </location>
</feature>
<dbReference type="AlphaFoldDB" id="A0A222E2M4"/>
<dbReference type="OrthoDB" id="9802388at2"/>
<sequence length="415" mass="44892">MLRNRYIVLVEDDQIMGTSLLQRLELEGAQVLWHKQMARALGAIRTPKKPIDAVICDIGLPDGSGEELFSTLLRTGTPPPFLFITGQGGIGQAVRLIKSGAADYVTKPFEMSVFLERLSLLVESHEKPFQGEDFPPLMGVSVAARRIESLIDKAATSSHPVLILGGPGTGKDLVARRIHDLSDRSAAPFVTVNLARNADAKEALFSPGGGFDSVGEGTLFVSAVSKMSAGDQARLLERIDAGFEGRLMAACGNDLEPMIEQGAFSSELFYRLARTEIPISPLNTRPEDAVWLLQQLFGKLAPRHAPELTGISGLCEEAVRSHDWPGGGRDLRARLLRGLAMATGPLLQPTDLFPERLAKPDEIMSLAEARDAAEKAQIIAALDRTEGQIGEAAKLLRIARTTLWEKMQKLGLSGS</sequence>
<keyword evidence="2" id="KW-0067">ATP-binding</keyword>
<dbReference type="InterPro" id="IPR027417">
    <property type="entry name" value="P-loop_NTPase"/>
</dbReference>
<dbReference type="Gene3D" id="1.10.10.60">
    <property type="entry name" value="Homeodomain-like"/>
    <property type="match status" value="1"/>
</dbReference>
<keyword evidence="3" id="KW-0902">Two-component regulatory system</keyword>
<keyword evidence="10" id="KW-1185">Reference proteome</keyword>
<dbReference type="GO" id="GO:0006355">
    <property type="term" value="P:regulation of DNA-templated transcription"/>
    <property type="evidence" value="ECO:0007669"/>
    <property type="project" value="InterPro"/>
</dbReference>
<evidence type="ECO:0000256" key="4">
    <source>
        <dbReference type="ARBA" id="ARBA00023015"/>
    </source>
</evidence>
<evidence type="ECO:0000313" key="10">
    <source>
        <dbReference type="Proteomes" id="UP000203589"/>
    </source>
</evidence>
<dbReference type="PANTHER" id="PTHR32071">
    <property type="entry name" value="TRANSCRIPTIONAL REGULATORY PROTEIN"/>
    <property type="match status" value="1"/>
</dbReference>
<dbReference type="PROSITE" id="PS50110">
    <property type="entry name" value="RESPONSE_REGULATORY"/>
    <property type="match status" value="1"/>
</dbReference>
<dbReference type="Gene3D" id="3.40.50.300">
    <property type="entry name" value="P-loop containing nucleotide triphosphate hydrolases"/>
    <property type="match status" value="1"/>
</dbReference>
<dbReference type="SUPFAM" id="SSF46689">
    <property type="entry name" value="Homeodomain-like"/>
    <property type="match status" value="1"/>
</dbReference>
<evidence type="ECO:0000259" key="8">
    <source>
        <dbReference type="PROSITE" id="PS50110"/>
    </source>
</evidence>
<proteinExistence type="predicted"/>
<keyword evidence="5" id="KW-0804">Transcription</keyword>
<dbReference type="Pfam" id="PF00072">
    <property type="entry name" value="Response_reg"/>
    <property type="match status" value="1"/>
</dbReference>
<dbReference type="PRINTS" id="PR01590">
    <property type="entry name" value="HTHFIS"/>
</dbReference>
<evidence type="ECO:0000313" key="9">
    <source>
        <dbReference type="EMBL" id="ASP20464.1"/>
    </source>
</evidence>
<dbReference type="InterPro" id="IPR058031">
    <property type="entry name" value="AAA_lid_NorR"/>
</dbReference>
<reference evidence="9 10" key="1">
    <citation type="submission" date="2017-07" db="EMBL/GenBank/DDBJ databases">
        <title>Genome Sequence of Antarctobacter heliothermus Strain SMS3 Isolated from a culture of the Diatom Skeletonema marinoi.</title>
        <authorList>
            <person name="Topel M."/>
            <person name="Pinder M.I.M."/>
            <person name="Johansson O.N."/>
            <person name="Kourtchenko O."/>
            <person name="Godhe A."/>
            <person name="Clarke A.K."/>
        </authorList>
    </citation>
    <scope>NUCLEOTIDE SEQUENCE [LARGE SCALE GENOMIC DNA]</scope>
    <source>
        <strain evidence="9 10">SMS3</strain>
    </source>
</reference>
<evidence type="ECO:0000256" key="3">
    <source>
        <dbReference type="ARBA" id="ARBA00023012"/>
    </source>
</evidence>
<dbReference type="Pfam" id="PF25601">
    <property type="entry name" value="AAA_lid_14"/>
    <property type="match status" value="1"/>
</dbReference>
<keyword evidence="4" id="KW-0805">Transcription regulation</keyword>
<keyword evidence="6" id="KW-0597">Phosphoprotein</keyword>
<evidence type="ECO:0000256" key="6">
    <source>
        <dbReference type="PROSITE-ProRule" id="PRU00169"/>
    </source>
</evidence>
<evidence type="ECO:0000256" key="1">
    <source>
        <dbReference type="ARBA" id="ARBA00022741"/>
    </source>
</evidence>
<dbReference type="Pfam" id="PF14532">
    <property type="entry name" value="Sigma54_activ_2"/>
    <property type="match status" value="1"/>
</dbReference>
<feature type="modified residue" description="4-aspartylphosphate" evidence="6">
    <location>
        <position position="57"/>
    </location>
</feature>
<dbReference type="GO" id="GO:0005524">
    <property type="term" value="F:ATP binding"/>
    <property type="evidence" value="ECO:0007669"/>
    <property type="project" value="UniProtKB-KW"/>
</dbReference>
<dbReference type="InterPro" id="IPR002078">
    <property type="entry name" value="Sigma_54_int"/>
</dbReference>
<dbReference type="InterPro" id="IPR009057">
    <property type="entry name" value="Homeodomain-like_sf"/>
</dbReference>
<name>A0A222E2M4_9RHOB</name>
<keyword evidence="1" id="KW-0547">Nucleotide-binding</keyword>
<evidence type="ECO:0000259" key="7">
    <source>
        <dbReference type="PROSITE" id="PS50045"/>
    </source>
</evidence>
<feature type="domain" description="Response regulatory" evidence="8">
    <location>
        <begin position="6"/>
        <end position="122"/>
    </location>
</feature>
<gene>
    <name evidence="9" type="ORF">ANTHELSMS3_01776</name>
</gene>
<dbReference type="SMART" id="SM00448">
    <property type="entry name" value="REC"/>
    <property type="match status" value="1"/>
</dbReference>
<dbReference type="InterPro" id="IPR001789">
    <property type="entry name" value="Sig_transdc_resp-reg_receiver"/>
</dbReference>
<dbReference type="Gene3D" id="1.10.8.60">
    <property type="match status" value="1"/>
</dbReference>
<dbReference type="Pfam" id="PF02954">
    <property type="entry name" value="HTH_8"/>
    <property type="match status" value="1"/>
</dbReference>
<dbReference type="SUPFAM" id="SSF52540">
    <property type="entry name" value="P-loop containing nucleoside triphosphate hydrolases"/>
    <property type="match status" value="1"/>
</dbReference>
<dbReference type="EMBL" id="CP022540">
    <property type="protein sequence ID" value="ASP20464.1"/>
    <property type="molecule type" value="Genomic_DNA"/>
</dbReference>
<dbReference type="InterPro" id="IPR002197">
    <property type="entry name" value="HTH_Fis"/>
</dbReference>
<dbReference type="PANTHER" id="PTHR32071:SF122">
    <property type="entry name" value="SIGMA FACTOR"/>
    <property type="match status" value="1"/>
</dbReference>
<accession>A0A222E2M4</accession>
<dbReference type="Gene3D" id="3.40.50.2300">
    <property type="match status" value="1"/>
</dbReference>
<organism evidence="9 10">
    <name type="scientific">Antarctobacter heliothermus</name>
    <dbReference type="NCBI Taxonomy" id="74033"/>
    <lineage>
        <taxon>Bacteria</taxon>
        <taxon>Pseudomonadati</taxon>
        <taxon>Pseudomonadota</taxon>
        <taxon>Alphaproteobacteria</taxon>
        <taxon>Rhodobacterales</taxon>
        <taxon>Roseobacteraceae</taxon>
        <taxon>Antarctobacter</taxon>
    </lineage>
</organism>
<evidence type="ECO:0000256" key="2">
    <source>
        <dbReference type="ARBA" id="ARBA00022840"/>
    </source>
</evidence>
<evidence type="ECO:0000256" key="5">
    <source>
        <dbReference type="ARBA" id="ARBA00023163"/>
    </source>
</evidence>
<dbReference type="GO" id="GO:0043565">
    <property type="term" value="F:sequence-specific DNA binding"/>
    <property type="evidence" value="ECO:0007669"/>
    <property type="project" value="InterPro"/>
</dbReference>